<evidence type="ECO:0000313" key="2">
    <source>
        <dbReference type="EMBL" id="GAA3042852.1"/>
    </source>
</evidence>
<dbReference type="Pfam" id="PF00903">
    <property type="entry name" value="Glyoxalase"/>
    <property type="match status" value="1"/>
</dbReference>
<protein>
    <submittedName>
        <fullName evidence="2">VOC family protein</fullName>
    </submittedName>
</protein>
<organism evidence="2 3">
    <name type="scientific">Streptosporangium longisporum</name>
    <dbReference type="NCBI Taxonomy" id="46187"/>
    <lineage>
        <taxon>Bacteria</taxon>
        <taxon>Bacillati</taxon>
        <taxon>Actinomycetota</taxon>
        <taxon>Actinomycetes</taxon>
        <taxon>Streptosporangiales</taxon>
        <taxon>Streptosporangiaceae</taxon>
        <taxon>Streptosporangium</taxon>
    </lineage>
</organism>
<dbReference type="RefSeq" id="WP_344908600.1">
    <property type="nucleotide sequence ID" value="NZ_BAAAWD010000033.1"/>
</dbReference>
<dbReference type="PROSITE" id="PS51819">
    <property type="entry name" value="VOC"/>
    <property type="match status" value="1"/>
</dbReference>
<gene>
    <name evidence="2" type="ORF">GCM10017559_85110</name>
</gene>
<evidence type="ECO:0000259" key="1">
    <source>
        <dbReference type="PROSITE" id="PS51819"/>
    </source>
</evidence>
<reference evidence="3" key="1">
    <citation type="journal article" date="2019" name="Int. J. Syst. Evol. Microbiol.">
        <title>The Global Catalogue of Microorganisms (GCM) 10K type strain sequencing project: providing services to taxonomists for standard genome sequencing and annotation.</title>
        <authorList>
            <consortium name="The Broad Institute Genomics Platform"/>
            <consortium name="The Broad Institute Genome Sequencing Center for Infectious Disease"/>
            <person name="Wu L."/>
            <person name="Ma J."/>
        </authorList>
    </citation>
    <scope>NUCLEOTIDE SEQUENCE [LARGE SCALE GENOMIC DNA]</scope>
    <source>
        <strain evidence="3">JCM 3106</strain>
    </source>
</reference>
<dbReference type="InterPro" id="IPR029068">
    <property type="entry name" value="Glyas_Bleomycin-R_OHBP_Dase"/>
</dbReference>
<dbReference type="Gene3D" id="3.10.180.10">
    <property type="entry name" value="2,3-Dihydroxybiphenyl 1,2-Dioxygenase, domain 1"/>
    <property type="match status" value="1"/>
</dbReference>
<dbReference type="InterPro" id="IPR004360">
    <property type="entry name" value="Glyas_Fos-R_dOase_dom"/>
</dbReference>
<dbReference type="InterPro" id="IPR037523">
    <property type="entry name" value="VOC_core"/>
</dbReference>
<feature type="domain" description="VOC" evidence="1">
    <location>
        <begin position="2"/>
        <end position="121"/>
    </location>
</feature>
<comment type="caution">
    <text evidence="2">The sequence shown here is derived from an EMBL/GenBank/DDBJ whole genome shotgun (WGS) entry which is preliminary data.</text>
</comment>
<proteinExistence type="predicted"/>
<dbReference type="Proteomes" id="UP001499930">
    <property type="component" value="Unassembled WGS sequence"/>
</dbReference>
<dbReference type="PANTHER" id="PTHR36437:SF2">
    <property type="entry name" value="GLYOXALASE_BLEOMYCIN RESISTANCE PROTEIN_DIOXYGENASE"/>
    <property type="match status" value="1"/>
</dbReference>
<accession>A0ABP6LG22</accession>
<dbReference type="SUPFAM" id="SSF54593">
    <property type="entry name" value="Glyoxalase/Bleomycin resistance protein/Dihydroxybiphenyl dioxygenase"/>
    <property type="match status" value="1"/>
</dbReference>
<keyword evidence="3" id="KW-1185">Reference proteome</keyword>
<dbReference type="PANTHER" id="PTHR36437">
    <property type="entry name" value="GLYOXALASE/BLEOMYCIN RESISTANCE PROTEIN/DIOXYGENASE"/>
    <property type="match status" value="1"/>
</dbReference>
<name>A0ABP6LG22_9ACTN</name>
<evidence type="ECO:0000313" key="3">
    <source>
        <dbReference type="Proteomes" id="UP001499930"/>
    </source>
</evidence>
<dbReference type="EMBL" id="BAAAWD010000033">
    <property type="protein sequence ID" value="GAA3042852.1"/>
    <property type="molecule type" value="Genomic_DNA"/>
</dbReference>
<sequence>MTITHVQLLSLPVADQDRAKSFYVDTLGFDLVSDNPMGPDRRWVQVAPKGARTSITLVTWFDTMPPGSLKGLVLETDDLEGDVAALSDRGVAIEGDIQRSPWGRYVTFDDPDGNGIVLQATAADASARG</sequence>